<dbReference type="RefSeq" id="WP_066789386.1">
    <property type="nucleotide sequence ID" value="NZ_CP014806.1"/>
</dbReference>
<keyword evidence="2" id="KW-1185">Reference proteome</keyword>
<dbReference type="KEGG" id="rst:ATY39_10160"/>
<organism evidence="1 2">
    <name type="scientific">Rummeliibacillus stabekisii</name>
    <dbReference type="NCBI Taxonomy" id="241244"/>
    <lineage>
        <taxon>Bacteria</taxon>
        <taxon>Bacillati</taxon>
        <taxon>Bacillota</taxon>
        <taxon>Bacilli</taxon>
        <taxon>Bacillales</taxon>
        <taxon>Caryophanaceae</taxon>
        <taxon>Rummeliibacillus</taxon>
    </lineage>
</organism>
<gene>
    <name evidence="1" type="ORF">ATY39_10160</name>
</gene>
<evidence type="ECO:0000313" key="2">
    <source>
        <dbReference type="Proteomes" id="UP000076021"/>
    </source>
</evidence>
<dbReference type="AlphaFoldDB" id="A0A143HEA6"/>
<protein>
    <submittedName>
        <fullName evidence="1">Uncharacterized protein</fullName>
    </submittedName>
</protein>
<dbReference type="STRING" id="241244.ATY39_10160"/>
<accession>A0A143HEA6</accession>
<reference evidence="1 2" key="1">
    <citation type="journal article" date="2016" name="Genome Announc.">
        <title>Whole-Genome Sequence of Rummeliibacillus stabekisii Strain PP9 Isolated from Antarctic Soil.</title>
        <authorList>
            <person name="da Mota F.F."/>
            <person name="Vollu R.E."/>
            <person name="Jurelevicius D."/>
            <person name="Seldin L."/>
        </authorList>
    </citation>
    <scope>NUCLEOTIDE SEQUENCE [LARGE SCALE GENOMIC DNA]</scope>
    <source>
        <strain evidence="1 2">PP9</strain>
    </source>
</reference>
<reference evidence="2" key="2">
    <citation type="submission" date="2016-03" db="EMBL/GenBank/DDBJ databases">
        <authorList>
            <person name="Ploux O."/>
        </authorList>
    </citation>
    <scope>NUCLEOTIDE SEQUENCE [LARGE SCALE GENOMIC DNA]</scope>
    <source>
        <strain evidence="2">PP9</strain>
    </source>
</reference>
<dbReference type="OrthoDB" id="2428825at2"/>
<evidence type="ECO:0000313" key="1">
    <source>
        <dbReference type="EMBL" id="AMW99769.1"/>
    </source>
</evidence>
<name>A0A143HEA6_9BACL</name>
<sequence length="95" mass="10997">MKNFRTLDQAKKDLIVIKQYIDLVESYEPITNTQQIIHTYALLGSIQKTAELMSEIGNIISTEEVTTHITSRPAPDDLLHKLIKSLYRKRARKTR</sequence>
<dbReference type="Proteomes" id="UP000076021">
    <property type="component" value="Chromosome"/>
</dbReference>
<dbReference type="EMBL" id="CP014806">
    <property type="protein sequence ID" value="AMW99769.1"/>
    <property type="molecule type" value="Genomic_DNA"/>
</dbReference>
<proteinExistence type="predicted"/>